<evidence type="ECO:0000313" key="2">
    <source>
        <dbReference type="Proteomes" id="UP000054270"/>
    </source>
</evidence>
<dbReference type="AlphaFoldDB" id="A0A0D2PGG4"/>
<gene>
    <name evidence="1" type="ORF">HYPSUDRAFT_197833</name>
</gene>
<dbReference type="EMBL" id="KN817523">
    <property type="protein sequence ID" value="KJA27641.1"/>
    <property type="molecule type" value="Genomic_DNA"/>
</dbReference>
<accession>A0A0D2PGG4</accession>
<reference evidence="2" key="1">
    <citation type="submission" date="2014-04" db="EMBL/GenBank/DDBJ databases">
        <title>Evolutionary Origins and Diversification of the Mycorrhizal Mutualists.</title>
        <authorList>
            <consortium name="DOE Joint Genome Institute"/>
            <consortium name="Mycorrhizal Genomics Consortium"/>
            <person name="Kohler A."/>
            <person name="Kuo A."/>
            <person name="Nagy L.G."/>
            <person name="Floudas D."/>
            <person name="Copeland A."/>
            <person name="Barry K.W."/>
            <person name="Cichocki N."/>
            <person name="Veneault-Fourrey C."/>
            <person name="LaButti K."/>
            <person name="Lindquist E.A."/>
            <person name="Lipzen A."/>
            <person name="Lundell T."/>
            <person name="Morin E."/>
            <person name="Murat C."/>
            <person name="Riley R."/>
            <person name="Ohm R."/>
            <person name="Sun H."/>
            <person name="Tunlid A."/>
            <person name="Henrissat B."/>
            <person name="Grigoriev I.V."/>
            <person name="Hibbett D.S."/>
            <person name="Martin F."/>
        </authorList>
    </citation>
    <scope>NUCLEOTIDE SEQUENCE [LARGE SCALE GENOMIC DNA]</scope>
    <source>
        <strain evidence="2">FD-334 SS-4</strain>
    </source>
</reference>
<evidence type="ECO:0000313" key="1">
    <source>
        <dbReference type="EMBL" id="KJA27641.1"/>
    </source>
</evidence>
<organism evidence="1 2">
    <name type="scientific">Hypholoma sublateritium (strain FD-334 SS-4)</name>
    <dbReference type="NCBI Taxonomy" id="945553"/>
    <lineage>
        <taxon>Eukaryota</taxon>
        <taxon>Fungi</taxon>
        <taxon>Dikarya</taxon>
        <taxon>Basidiomycota</taxon>
        <taxon>Agaricomycotina</taxon>
        <taxon>Agaricomycetes</taxon>
        <taxon>Agaricomycetidae</taxon>
        <taxon>Agaricales</taxon>
        <taxon>Agaricineae</taxon>
        <taxon>Strophariaceae</taxon>
        <taxon>Hypholoma</taxon>
    </lineage>
</organism>
<sequence>MSCERRRAAINLYTFYFAPVSTFAFASNKVAESAHRSYACFREETQVHFIFRRSSHKERWDAVNELRPKRRLAEQVSSLFGRLASPPPRWLPPAPTYAAASKSTPKAPHSGALHALSVYTHTDLYNALPAPLSRLRCFSLEHLGLISGLPHPALQALRIRITLHCLFPNYSS</sequence>
<proteinExistence type="predicted"/>
<dbReference type="Proteomes" id="UP000054270">
    <property type="component" value="Unassembled WGS sequence"/>
</dbReference>
<name>A0A0D2PGG4_HYPSF</name>
<protein>
    <submittedName>
        <fullName evidence="1">Uncharacterized protein</fullName>
    </submittedName>
</protein>
<keyword evidence="2" id="KW-1185">Reference proteome</keyword>